<evidence type="ECO:0000256" key="5">
    <source>
        <dbReference type="ARBA" id="ARBA00013303"/>
    </source>
</evidence>
<dbReference type="GO" id="GO:0004565">
    <property type="term" value="F:beta-galactosidase activity"/>
    <property type="evidence" value="ECO:0007669"/>
    <property type="project" value="UniProtKB-EC"/>
</dbReference>
<comment type="catalytic activity">
    <reaction evidence="1 9">
        <text>Hydrolysis of terminal non-reducing beta-D-galactose residues in beta-D-galactosides.</text>
        <dbReference type="EC" id="3.2.1.23"/>
    </reaction>
</comment>
<dbReference type="FunFam" id="2.60.40.10:FF:000680">
    <property type="entry name" value="Beta-galactosidase"/>
    <property type="match status" value="1"/>
</dbReference>
<evidence type="ECO:0000313" key="13">
    <source>
        <dbReference type="Proteomes" id="UP000316714"/>
    </source>
</evidence>
<dbReference type="PROSITE" id="PS00608">
    <property type="entry name" value="GLYCOSYL_HYDROL_F2_2"/>
    <property type="match status" value="1"/>
</dbReference>
<evidence type="ECO:0000256" key="4">
    <source>
        <dbReference type="ARBA" id="ARBA00012756"/>
    </source>
</evidence>
<sequence precursor="true">MRSRTLMLALLALSPACQCLANDWEDQSVISRNKLPAHATFFRFDTADDAKEGRRDDSPYVKLLNGTWKFNLVRTPEERPMDFYAADFDDSGWEDIRVPGDWQTQGFGQPIYTNVTYPFDKNPPKIAGQNGNPVGSYRTTFTMPAEWKGRRVEINFDGVESAFYLWVNGKMVGYSQGSRTPARFDLTPFLQDGENVLAAQVFRWCDGSYLEDQDFWRLSGIFRDVYLEGLPATRIVDFEVTTDLDEEYKNATLKVDADIRAEQPASLELALYTLDGELIGQESTSNATAGEELRAEIGMSVSEPALWTAETPNLYRLVLTLKDREGKTLESTAINVGFREVEIRDGVLLVNGKYVYMNGVNRHEHHPVTGHTMSRESMIEDILLMKRHNINAVRTSHYPNVPEWYDLCDEYGLFVVDETNIESHGMGYGRESLAKDPSWGEAHLDRARRMVERDKNYPSIVIWSLGNEAGNGVNFMANYDWIKERDPSRPVQYEQAYWRDRNTDIRCPMYARIHQIVDYATKSPDRPLILCEYAHAMGNSVGNLPEYWSAIREHRNLQGGFIWDWVDQGLLKKDDDGTEFYAYGGDYGDRPNDANFCCNGLVRPDRVPNPSLYEVKKVYQRISTAAGDQPGVYVVKNEYDHQSLAPFDLTWTVEVDGKAVQEGRQAAPEAAAGESAEVELPIEPVDAAPGQEAILTVRYVLRDQAPWAPAGHEVAVDQFDLKANPSEAAIELAQHKPRANETDDQIVLTSGGVTVAVSKQTGHVDSIAQDGEPLITAPLVPNYWRAPIDNDNGNQMPRRLRDWRRAGRDRELVSCQLGDASNSAVTVECEWKLLDGKATERATYTLDSHGALGVAFALDAQGDLPDIPRVGLRTEVPTSFTAVEWFGRGPHETYWDRKSGAPVGHYAMPTSELIHEYVRPQENGNRTDARWLAMADESGRGLLIAGPRFDFSVWPYTQRALQRARHPHELQRGEVLTLNLDYRQMGVGGDDSWGAWPHEQYRMKAGKYELQLKLTPLNPSAGGVSEVARTVSKE</sequence>
<feature type="signal peptide" evidence="10">
    <location>
        <begin position="1"/>
        <end position="21"/>
    </location>
</feature>
<dbReference type="PRINTS" id="PR00132">
    <property type="entry name" value="GLHYDRLASE2"/>
</dbReference>
<name>A0A5C5V5X0_9BACT</name>
<dbReference type="InterPro" id="IPR050347">
    <property type="entry name" value="Bact_Beta-galactosidase"/>
</dbReference>
<keyword evidence="7 9" id="KW-0326">Glycosidase</keyword>
<evidence type="ECO:0000256" key="2">
    <source>
        <dbReference type="ARBA" id="ARBA00001959"/>
    </source>
</evidence>
<dbReference type="GO" id="GO:0005990">
    <property type="term" value="P:lactose catabolic process"/>
    <property type="evidence" value="ECO:0007669"/>
    <property type="project" value="TreeGrafter"/>
</dbReference>
<keyword evidence="13" id="KW-1185">Reference proteome</keyword>
<organism evidence="12 13">
    <name type="scientific">Posidoniimonas corsicana</name>
    <dbReference type="NCBI Taxonomy" id="1938618"/>
    <lineage>
        <taxon>Bacteria</taxon>
        <taxon>Pseudomonadati</taxon>
        <taxon>Planctomycetota</taxon>
        <taxon>Planctomycetia</taxon>
        <taxon>Pirellulales</taxon>
        <taxon>Lacipirellulaceae</taxon>
        <taxon>Posidoniimonas</taxon>
    </lineage>
</organism>
<dbReference type="OrthoDB" id="9762066at2"/>
<feature type="domain" description="Beta galactosidase small chain/" evidence="11">
    <location>
        <begin position="747"/>
        <end position="1015"/>
    </location>
</feature>
<reference evidence="12 13" key="1">
    <citation type="submission" date="2019-02" db="EMBL/GenBank/DDBJ databases">
        <title>Deep-cultivation of Planctomycetes and their phenomic and genomic characterization uncovers novel biology.</title>
        <authorList>
            <person name="Wiegand S."/>
            <person name="Jogler M."/>
            <person name="Boedeker C."/>
            <person name="Pinto D."/>
            <person name="Vollmers J."/>
            <person name="Rivas-Marin E."/>
            <person name="Kohn T."/>
            <person name="Peeters S.H."/>
            <person name="Heuer A."/>
            <person name="Rast P."/>
            <person name="Oberbeckmann S."/>
            <person name="Bunk B."/>
            <person name="Jeske O."/>
            <person name="Meyerdierks A."/>
            <person name="Storesund J.E."/>
            <person name="Kallscheuer N."/>
            <person name="Luecker S."/>
            <person name="Lage O.M."/>
            <person name="Pohl T."/>
            <person name="Merkel B.J."/>
            <person name="Hornburger P."/>
            <person name="Mueller R.-W."/>
            <person name="Bruemmer F."/>
            <person name="Labrenz M."/>
            <person name="Spormann A.M."/>
            <person name="Op Den Camp H."/>
            <person name="Overmann J."/>
            <person name="Amann R."/>
            <person name="Jetten M.S.M."/>
            <person name="Mascher T."/>
            <person name="Medema M.H."/>
            <person name="Devos D.P."/>
            <person name="Kaster A.-K."/>
            <person name="Ovreas L."/>
            <person name="Rohde M."/>
            <person name="Galperin M.Y."/>
            <person name="Jogler C."/>
        </authorList>
    </citation>
    <scope>NUCLEOTIDE SEQUENCE [LARGE SCALE GENOMIC DNA]</scope>
    <source>
        <strain evidence="12 13">KOR34</strain>
    </source>
</reference>
<evidence type="ECO:0000256" key="8">
    <source>
        <dbReference type="ARBA" id="ARBA00032230"/>
    </source>
</evidence>
<dbReference type="InterPro" id="IPR006103">
    <property type="entry name" value="Glyco_hydro_2_cat"/>
</dbReference>
<dbReference type="InterPro" id="IPR006102">
    <property type="entry name" value="Ig-like_GH2"/>
</dbReference>
<dbReference type="SMART" id="SM01038">
    <property type="entry name" value="Bgal_small_N"/>
    <property type="match status" value="1"/>
</dbReference>
<comment type="caution">
    <text evidence="12">The sequence shown here is derived from an EMBL/GenBank/DDBJ whole genome shotgun (WGS) entry which is preliminary data.</text>
</comment>
<evidence type="ECO:0000256" key="7">
    <source>
        <dbReference type="ARBA" id="ARBA00023295"/>
    </source>
</evidence>
<dbReference type="Gene3D" id="3.20.20.80">
    <property type="entry name" value="Glycosidases"/>
    <property type="match status" value="1"/>
</dbReference>
<dbReference type="Proteomes" id="UP000316714">
    <property type="component" value="Unassembled WGS sequence"/>
</dbReference>
<dbReference type="FunFam" id="3.20.20.80:FF:000018">
    <property type="entry name" value="Beta-galactosidase"/>
    <property type="match status" value="1"/>
</dbReference>
<comment type="cofactor">
    <cofactor evidence="2">
        <name>Na(+)</name>
        <dbReference type="ChEBI" id="CHEBI:29101"/>
    </cofactor>
</comment>
<dbReference type="InterPro" id="IPR032312">
    <property type="entry name" value="LacZ_4"/>
</dbReference>
<feature type="chain" id="PRO_5023137993" description="Beta-galactosidase" evidence="10">
    <location>
        <begin position="22"/>
        <end position="1034"/>
    </location>
</feature>
<dbReference type="InterPro" id="IPR006104">
    <property type="entry name" value="Glyco_hydro_2_N"/>
</dbReference>
<dbReference type="SUPFAM" id="SSF74650">
    <property type="entry name" value="Galactose mutarotase-like"/>
    <property type="match status" value="1"/>
</dbReference>
<dbReference type="InterPro" id="IPR006101">
    <property type="entry name" value="Glyco_hydro_2"/>
</dbReference>
<dbReference type="PANTHER" id="PTHR46323">
    <property type="entry name" value="BETA-GALACTOSIDASE"/>
    <property type="match status" value="1"/>
</dbReference>
<dbReference type="Pfam" id="PF16353">
    <property type="entry name" value="LacZ_4"/>
    <property type="match status" value="1"/>
</dbReference>
<dbReference type="RefSeq" id="WP_146567013.1">
    <property type="nucleotide sequence ID" value="NZ_SIHJ01000002.1"/>
</dbReference>
<evidence type="ECO:0000313" key="12">
    <source>
        <dbReference type="EMBL" id="TWT33964.1"/>
    </source>
</evidence>
<keyword evidence="10" id="KW-0732">Signal</keyword>
<dbReference type="AlphaFoldDB" id="A0A5C5V5X0"/>
<dbReference type="GO" id="GO:0030246">
    <property type="term" value="F:carbohydrate binding"/>
    <property type="evidence" value="ECO:0007669"/>
    <property type="project" value="InterPro"/>
</dbReference>
<protein>
    <recommendedName>
        <fullName evidence="5 9">Beta-galactosidase</fullName>
        <ecNumber evidence="4 9">3.2.1.23</ecNumber>
    </recommendedName>
    <alternativeName>
        <fullName evidence="8 9">Lactase</fullName>
    </alternativeName>
</protein>
<dbReference type="InterPro" id="IPR023232">
    <property type="entry name" value="Glyco_hydro_2_AS"/>
</dbReference>
<dbReference type="GO" id="GO:0009341">
    <property type="term" value="C:beta-galactosidase complex"/>
    <property type="evidence" value="ECO:0007669"/>
    <property type="project" value="InterPro"/>
</dbReference>
<proteinExistence type="inferred from homology"/>
<dbReference type="Pfam" id="PF02837">
    <property type="entry name" value="Glyco_hydro_2_N"/>
    <property type="match status" value="1"/>
</dbReference>
<dbReference type="InterPro" id="IPR036156">
    <property type="entry name" value="Beta-gal/glucu_dom_sf"/>
</dbReference>
<dbReference type="EC" id="3.2.1.23" evidence="4 9"/>
<dbReference type="InterPro" id="IPR013783">
    <property type="entry name" value="Ig-like_fold"/>
</dbReference>
<dbReference type="Gene3D" id="2.70.98.10">
    <property type="match status" value="1"/>
</dbReference>
<dbReference type="SUPFAM" id="SSF51445">
    <property type="entry name" value="(Trans)glycosidases"/>
    <property type="match status" value="1"/>
</dbReference>
<dbReference type="InterPro" id="IPR008979">
    <property type="entry name" value="Galactose-bd-like_sf"/>
</dbReference>
<comment type="similarity">
    <text evidence="3 9">Belongs to the glycosyl hydrolase 2 family.</text>
</comment>
<evidence type="ECO:0000256" key="3">
    <source>
        <dbReference type="ARBA" id="ARBA00007401"/>
    </source>
</evidence>
<evidence type="ECO:0000256" key="6">
    <source>
        <dbReference type="ARBA" id="ARBA00022801"/>
    </source>
</evidence>
<dbReference type="PROSITE" id="PS00719">
    <property type="entry name" value="GLYCOSYL_HYDROL_F2_1"/>
    <property type="match status" value="1"/>
</dbReference>
<dbReference type="Gene3D" id="2.60.40.10">
    <property type="entry name" value="Immunoglobulins"/>
    <property type="match status" value="2"/>
</dbReference>
<gene>
    <name evidence="12" type="primary">lacZ_4</name>
    <name evidence="12" type="ORF">KOR34_38000</name>
</gene>
<dbReference type="Gene3D" id="2.60.120.260">
    <property type="entry name" value="Galactose-binding domain-like"/>
    <property type="match status" value="1"/>
</dbReference>
<dbReference type="SUPFAM" id="SSF49303">
    <property type="entry name" value="beta-Galactosidase/glucuronidase domain"/>
    <property type="match status" value="2"/>
</dbReference>
<dbReference type="Pfam" id="PF00703">
    <property type="entry name" value="Glyco_hydro_2"/>
    <property type="match status" value="1"/>
</dbReference>
<evidence type="ECO:0000256" key="9">
    <source>
        <dbReference type="RuleBase" id="RU361154"/>
    </source>
</evidence>
<dbReference type="SUPFAM" id="SSF49785">
    <property type="entry name" value="Galactose-binding domain-like"/>
    <property type="match status" value="1"/>
</dbReference>
<evidence type="ECO:0000259" key="11">
    <source>
        <dbReference type="SMART" id="SM01038"/>
    </source>
</evidence>
<dbReference type="PANTHER" id="PTHR46323:SF2">
    <property type="entry name" value="BETA-GALACTOSIDASE"/>
    <property type="match status" value="1"/>
</dbReference>
<dbReference type="Pfam" id="PF02929">
    <property type="entry name" value="Bgal_small_N"/>
    <property type="match status" value="1"/>
</dbReference>
<dbReference type="EMBL" id="SIHJ01000002">
    <property type="protein sequence ID" value="TWT33964.1"/>
    <property type="molecule type" value="Genomic_DNA"/>
</dbReference>
<accession>A0A5C5V5X0</accession>
<dbReference type="InterPro" id="IPR004199">
    <property type="entry name" value="B-gal_small/dom_5"/>
</dbReference>
<evidence type="ECO:0000256" key="1">
    <source>
        <dbReference type="ARBA" id="ARBA00001412"/>
    </source>
</evidence>
<dbReference type="InterPro" id="IPR023230">
    <property type="entry name" value="Glyco_hydro_2_CS"/>
</dbReference>
<dbReference type="InterPro" id="IPR017853">
    <property type="entry name" value="GH"/>
</dbReference>
<dbReference type="Pfam" id="PF02836">
    <property type="entry name" value="Glyco_hydro_2_C"/>
    <property type="match status" value="1"/>
</dbReference>
<dbReference type="InterPro" id="IPR011013">
    <property type="entry name" value="Gal_mutarotase_sf_dom"/>
</dbReference>
<dbReference type="InterPro" id="IPR014718">
    <property type="entry name" value="GH-type_carb-bd"/>
</dbReference>
<evidence type="ECO:0000256" key="10">
    <source>
        <dbReference type="SAM" id="SignalP"/>
    </source>
</evidence>
<keyword evidence="6 9" id="KW-0378">Hydrolase</keyword>